<gene>
    <name evidence="2" type="ORF">AB6A40_004945</name>
</gene>
<protein>
    <submittedName>
        <fullName evidence="2">Uncharacterized protein</fullName>
    </submittedName>
</protein>
<evidence type="ECO:0000313" key="2">
    <source>
        <dbReference type="EMBL" id="MFH4978236.1"/>
    </source>
</evidence>
<proteinExistence type="predicted"/>
<dbReference type="EMBL" id="JBGFUD010003011">
    <property type="protein sequence ID" value="MFH4978236.1"/>
    <property type="molecule type" value="Genomic_DNA"/>
</dbReference>
<organism evidence="2 3">
    <name type="scientific">Gnathostoma spinigerum</name>
    <dbReference type="NCBI Taxonomy" id="75299"/>
    <lineage>
        <taxon>Eukaryota</taxon>
        <taxon>Metazoa</taxon>
        <taxon>Ecdysozoa</taxon>
        <taxon>Nematoda</taxon>
        <taxon>Chromadorea</taxon>
        <taxon>Rhabditida</taxon>
        <taxon>Spirurina</taxon>
        <taxon>Gnathostomatomorpha</taxon>
        <taxon>Gnathostomatoidea</taxon>
        <taxon>Gnathostomatidae</taxon>
        <taxon>Gnathostoma</taxon>
    </lineage>
</organism>
<evidence type="ECO:0000313" key="3">
    <source>
        <dbReference type="Proteomes" id="UP001608902"/>
    </source>
</evidence>
<evidence type="ECO:0000256" key="1">
    <source>
        <dbReference type="SAM" id="MobiDB-lite"/>
    </source>
</evidence>
<sequence>MSRSNGKAIFGAGAQSQNNILFEPNKGGLGMTPRRALEDKRNIDARSLNLKTQDSADLKASAESSKSALKTPTHSLLSAHKPHTIKKNKPATFIPFVDPPAEEASALPKIDETAEEQFNRVDPDAPIESFSYSATEEAENAKVHIPDRFRDDKIGDLFCDMIAVPKFRRALFSRLLTVEQINMLENDEIDLDRDLDIDLSEVIIQ</sequence>
<dbReference type="AlphaFoldDB" id="A0ABD6ELE0"/>
<keyword evidence="3" id="KW-1185">Reference proteome</keyword>
<feature type="region of interest" description="Disordered" evidence="1">
    <location>
        <begin position="1"/>
        <end position="84"/>
    </location>
</feature>
<reference evidence="2 3" key="1">
    <citation type="submission" date="2024-08" db="EMBL/GenBank/DDBJ databases">
        <title>Gnathostoma spinigerum genome.</title>
        <authorList>
            <person name="Gonzalez-Bertolin B."/>
            <person name="Monzon S."/>
            <person name="Zaballos A."/>
            <person name="Jimenez P."/>
            <person name="Dekumyoy P."/>
            <person name="Varona S."/>
            <person name="Cuesta I."/>
            <person name="Sumanam S."/>
            <person name="Adisakwattana P."/>
            <person name="Gasser R.B."/>
            <person name="Hernandez-Gonzalez A."/>
            <person name="Young N.D."/>
            <person name="Perteguer M.J."/>
        </authorList>
    </citation>
    <scope>NUCLEOTIDE SEQUENCE [LARGE SCALE GENOMIC DNA]</scope>
    <source>
        <strain evidence="2">AL3</strain>
        <tissue evidence="2">Liver</tissue>
    </source>
</reference>
<feature type="compositionally biased region" description="Low complexity" evidence="1">
    <location>
        <begin position="58"/>
        <end position="70"/>
    </location>
</feature>
<name>A0ABD6ELE0_9BILA</name>
<comment type="caution">
    <text evidence="2">The sequence shown here is derived from an EMBL/GenBank/DDBJ whole genome shotgun (WGS) entry which is preliminary data.</text>
</comment>
<dbReference type="Proteomes" id="UP001608902">
    <property type="component" value="Unassembled WGS sequence"/>
</dbReference>
<feature type="compositionally biased region" description="Basic and acidic residues" evidence="1">
    <location>
        <begin position="35"/>
        <end position="44"/>
    </location>
</feature>
<accession>A0ABD6ELE0</accession>